<feature type="transmembrane region" description="Helical" evidence="1">
    <location>
        <begin position="12"/>
        <end position="31"/>
    </location>
</feature>
<name>F8E745_FLESM</name>
<dbReference type="InterPro" id="IPR007210">
    <property type="entry name" value="ABC_Gly_betaine_transp_sub-bd"/>
</dbReference>
<evidence type="ECO:0000256" key="1">
    <source>
        <dbReference type="SAM" id="Phobius"/>
    </source>
</evidence>
<dbReference type="EMBL" id="CP002858">
    <property type="protein sequence ID" value="AEI14908.1"/>
    <property type="molecule type" value="Genomic_DNA"/>
</dbReference>
<reference evidence="3 4" key="1">
    <citation type="journal article" date="2011" name="Stand. Genomic Sci.">
        <title>Genome sequence of the moderately thermophilic halophile Flexistipes sinusarabici strain (MAS10).</title>
        <authorList>
            <person name="Lapidus A."/>
            <person name="Chertkov O."/>
            <person name="Nolan M."/>
            <person name="Lucas S."/>
            <person name="Hammon N."/>
            <person name="Deshpande S."/>
            <person name="Cheng J.F."/>
            <person name="Tapia R."/>
            <person name="Han C."/>
            <person name="Goodwin L."/>
            <person name="Pitluck S."/>
            <person name="Liolios K."/>
            <person name="Pagani I."/>
            <person name="Ivanova N."/>
            <person name="Huntemann M."/>
            <person name="Mavromatis K."/>
            <person name="Mikhailova N."/>
            <person name="Pati A."/>
            <person name="Chen A."/>
            <person name="Palaniappan K."/>
            <person name="Land M."/>
            <person name="Hauser L."/>
            <person name="Brambilla E.M."/>
            <person name="Rohde M."/>
            <person name="Abt B."/>
            <person name="Spring S."/>
            <person name="Goker M."/>
            <person name="Bristow J."/>
            <person name="Eisen J.A."/>
            <person name="Markowitz V."/>
            <person name="Hugenholtz P."/>
            <person name="Kyrpides N.C."/>
            <person name="Klenk H.P."/>
            <person name="Woyke T."/>
        </authorList>
    </citation>
    <scope>NUCLEOTIDE SEQUENCE [LARGE SCALE GENOMIC DNA]</scope>
    <source>
        <strain evidence="4">DSM 4947 / MAS 10</strain>
    </source>
</reference>
<dbReference type="CDD" id="cd13616">
    <property type="entry name" value="PBP2_OsmF"/>
    <property type="match status" value="1"/>
</dbReference>
<dbReference type="Proteomes" id="UP000006621">
    <property type="component" value="Chromosome"/>
</dbReference>
<sequence>MNKIIILEHRVGKFGLGIFLITIFLAGFGFAKEKVVVGSKIDTEGSLLGNMIMFMLEENDIPTVNKTQLGPTNIVRNAIKTGQIDIYPEYTGNGAFFFDNFEKGVFKDFQKGYETVKRLDYKKNKIVWLTPADANNTWAIATRKELAEKHSLKTLEDFAEYVNNGGYVKLACSEEFATREDALPAFMEAYGFKLKDENLLILSGGNTAQTEKAAARKTSGVNFAMAYGTDGALAALNLVVLEDTKSVQPVYAPAPIIREEVLNKYPEIEKILKPVFESLNLEKLQKMNSKIAIGGVPAEIVAENYLKSNGFID</sequence>
<dbReference type="AlphaFoldDB" id="F8E745"/>
<dbReference type="GO" id="GO:0043190">
    <property type="term" value="C:ATP-binding cassette (ABC) transporter complex"/>
    <property type="evidence" value="ECO:0007669"/>
    <property type="project" value="InterPro"/>
</dbReference>
<dbReference type="eggNOG" id="COG1732">
    <property type="taxonomic scope" value="Bacteria"/>
</dbReference>
<keyword evidence="1" id="KW-0812">Transmembrane</keyword>
<dbReference type="SUPFAM" id="SSF53850">
    <property type="entry name" value="Periplasmic binding protein-like II"/>
    <property type="match status" value="1"/>
</dbReference>
<dbReference type="HOGENOM" id="CLU_038355_1_1_0"/>
<evidence type="ECO:0000313" key="3">
    <source>
        <dbReference type="EMBL" id="AEI14908.1"/>
    </source>
</evidence>
<proteinExistence type="predicted"/>
<gene>
    <name evidence="3" type="ordered locus">Flexsi_1253</name>
</gene>
<protein>
    <submittedName>
        <fullName evidence="3">ABC-type glycine betaine transport, periplasmic subunit</fullName>
    </submittedName>
</protein>
<dbReference type="GO" id="GO:0022857">
    <property type="term" value="F:transmembrane transporter activity"/>
    <property type="evidence" value="ECO:0007669"/>
    <property type="project" value="InterPro"/>
</dbReference>
<dbReference type="Gene3D" id="3.40.190.10">
    <property type="entry name" value="Periplasmic binding protein-like II"/>
    <property type="match status" value="1"/>
</dbReference>
<keyword evidence="1" id="KW-1133">Transmembrane helix</keyword>
<keyword evidence="4" id="KW-1185">Reference proteome</keyword>
<dbReference type="KEGG" id="fsi:Flexsi_1253"/>
<dbReference type="Gene3D" id="3.40.190.120">
    <property type="entry name" value="Osmoprotection protein (prox), domain 2"/>
    <property type="match status" value="1"/>
</dbReference>
<feature type="domain" description="ABC-type glycine betaine transport system substrate-binding" evidence="2">
    <location>
        <begin position="34"/>
        <end position="307"/>
    </location>
</feature>
<keyword evidence="1" id="KW-0472">Membrane</keyword>
<accession>F8E745</accession>
<evidence type="ECO:0000259" key="2">
    <source>
        <dbReference type="Pfam" id="PF04069"/>
    </source>
</evidence>
<organism evidence="3 4">
    <name type="scientific">Flexistipes sinusarabici (strain ATCC 49648 / DSM 4947 / MAS 10)</name>
    <dbReference type="NCBI Taxonomy" id="717231"/>
    <lineage>
        <taxon>Bacteria</taxon>
        <taxon>Pseudomonadati</taxon>
        <taxon>Deferribacterota</taxon>
        <taxon>Deferribacteres</taxon>
        <taxon>Deferribacterales</taxon>
        <taxon>Flexistipitaceae</taxon>
        <taxon>Flexistipes</taxon>
    </lineage>
</organism>
<reference evidence="4" key="2">
    <citation type="submission" date="2011-06" db="EMBL/GenBank/DDBJ databases">
        <title>The complete genome of Flexistipes sinusarabici DSM 4947.</title>
        <authorList>
            <person name="Lucas S."/>
            <person name="Han J."/>
            <person name="Lapidus A."/>
            <person name="Bruce D."/>
            <person name="Goodwin L."/>
            <person name="Pitluck S."/>
            <person name="Peters L."/>
            <person name="Kyrpides N."/>
            <person name="Mavromatis K."/>
            <person name="Ivanova N."/>
            <person name="Mikhailova N."/>
            <person name="Chertkov O."/>
            <person name="Detter J.C."/>
            <person name="Tapia R."/>
            <person name="Han C."/>
            <person name="Land M."/>
            <person name="Hauser L."/>
            <person name="Markowitz V."/>
            <person name="Cheng J.-F."/>
            <person name="Hugenholtz P."/>
            <person name="Woyke T."/>
            <person name="Wu D."/>
            <person name="Spring S."/>
            <person name="Schroeder M."/>
            <person name="Brambilla E."/>
            <person name="Klenk H.-P."/>
            <person name="Eisen J.A."/>
        </authorList>
    </citation>
    <scope>NUCLEOTIDE SEQUENCE [LARGE SCALE GENOMIC DNA]</scope>
    <source>
        <strain evidence="4">DSM 4947 / MAS 10</strain>
    </source>
</reference>
<evidence type="ECO:0000313" key="4">
    <source>
        <dbReference type="Proteomes" id="UP000006621"/>
    </source>
</evidence>
<dbReference type="Pfam" id="PF04069">
    <property type="entry name" value="OpuAC"/>
    <property type="match status" value="1"/>
</dbReference>
<dbReference type="STRING" id="717231.Flexsi_1253"/>